<dbReference type="RefSeq" id="WP_033695549.1">
    <property type="nucleotide sequence ID" value="NZ_ASPZ01000014.1"/>
</dbReference>
<evidence type="ECO:0000256" key="1">
    <source>
        <dbReference type="SAM" id="Phobius"/>
    </source>
</evidence>
<feature type="transmembrane region" description="Helical" evidence="1">
    <location>
        <begin position="21"/>
        <end position="39"/>
    </location>
</feature>
<name>A0AB34D9L9_BACCE</name>
<comment type="caution">
    <text evidence="2">The sequence shown here is derived from an EMBL/GenBank/DDBJ whole genome shotgun (WGS) entry which is preliminary data.</text>
</comment>
<sequence>MDLPQYTSFLNADNMGEFWKVLKWLMFYVAPIVMIWFAFQSVGEFVSRLKSSTTEKDEDFEEDNDVYYYKD</sequence>
<accession>A0AB34D9L9</accession>
<organism evidence="2 3">
    <name type="scientific">Bacillus cereus</name>
    <dbReference type="NCBI Taxonomy" id="1396"/>
    <lineage>
        <taxon>Bacteria</taxon>
        <taxon>Bacillati</taxon>
        <taxon>Bacillota</taxon>
        <taxon>Bacilli</taxon>
        <taxon>Bacillales</taxon>
        <taxon>Bacillaceae</taxon>
        <taxon>Bacillus</taxon>
        <taxon>Bacillus cereus group</taxon>
    </lineage>
</organism>
<keyword evidence="1" id="KW-1133">Transmembrane helix</keyword>
<keyword evidence="1" id="KW-0472">Membrane</keyword>
<reference evidence="2 3" key="1">
    <citation type="submission" date="2019-10" db="EMBL/GenBank/DDBJ databases">
        <title>Bacillus from the desert of Cuatro Cinegas, Coahuila.</title>
        <authorList>
            <person name="Olmedo-Alvarez G."/>
            <person name="Saldana S."/>
            <person name="Barcelo D."/>
        </authorList>
    </citation>
    <scope>NUCLEOTIDE SEQUENCE [LARGE SCALE GENOMIC DNA]</scope>
    <source>
        <strain evidence="2 3">CH101a_3T</strain>
    </source>
</reference>
<protein>
    <submittedName>
        <fullName evidence="2">Uncharacterized protein</fullName>
    </submittedName>
</protein>
<proteinExistence type="predicted"/>
<keyword evidence="1" id="KW-0812">Transmembrane</keyword>
<gene>
    <name evidence="2" type="ORF">F8158_08695</name>
</gene>
<dbReference type="EMBL" id="WBPB01000016">
    <property type="protein sequence ID" value="KAB2500390.1"/>
    <property type="molecule type" value="Genomic_DNA"/>
</dbReference>
<evidence type="ECO:0000313" key="2">
    <source>
        <dbReference type="EMBL" id="KAB2500390.1"/>
    </source>
</evidence>
<dbReference type="AlphaFoldDB" id="A0AB34D9L9"/>
<evidence type="ECO:0000313" key="3">
    <source>
        <dbReference type="Proteomes" id="UP000477920"/>
    </source>
</evidence>
<dbReference type="Proteomes" id="UP000477920">
    <property type="component" value="Unassembled WGS sequence"/>
</dbReference>